<name>A0A645E8E7_9ZZZZ</name>
<keyword evidence="2" id="KW-0813">Transport</keyword>
<keyword evidence="4" id="KW-0997">Cell inner membrane</keyword>
<dbReference type="GO" id="GO:0015740">
    <property type="term" value="P:C4-dicarboxylate transport"/>
    <property type="evidence" value="ECO:0007669"/>
    <property type="project" value="TreeGrafter"/>
</dbReference>
<keyword evidence="5 8" id="KW-0812">Transmembrane</keyword>
<comment type="subcellular location">
    <subcellularLocation>
        <location evidence="1">Cell inner membrane</location>
        <topology evidence="1">Multi-pass membrane protein</topology>
    </subcellularLocation>
</comment>
<keyword evidence="6 8" id="KW-1133">Transmembrane helix</keyword>
<evidence type="ECO:0000256" key="7">
    <source>
        <dbReference type="ARBA" id="ARBA00023136"/>
    </source>
</evidence>
<reference evidence="10" key="1">
    <citation type="submission" date="2019-08" db="EMBL/GenBank/DDBJ databases">
        <authorList>
            <person name="Kucharzyk K."/>
            <person name="Murdoch R.W."/>
            <person name="Higgins S."/>
            <person name="Loffler F."/>
        </authorList>
    </citation>
    <scope>NUCLEOTIDE SEQUENCE</scope>
</reference>
<feature type="transmembrane region" description="Helical" evidence="8">
    <location>
        <begin position="7"/>
        <end position="28"/>
    </location>
</feature>
<evidence type="ECO:0000256" key="6">
    <source>
        <dbReference type="ARBA" id="ARBA00022989"/>
    </source>
</evidence>
<evidence type="ECO:0000313" key="10">
    <source>
        <dbReference type="EMBL" id="MPM98050.1"/>
    </source>
</evidence>
<dbReference type="GO" id="GO:0005886">
    <property type="term" value="C:plasma membrane"/>
    <property type="evidence" value="ECO:0007669"/>
    <property type="project" value="UniProtKB-SubCell"/>
</dbReference>
<proteinExistence type="predicted"/>
<dbReference type="AlphaFoldDB" id="A0A645E8E7"/>
<evidence type="ECO:0000259" key="9">
    <source>
        <dbReference type="Pfam" id="PF04290"/>
    </source>
</evidence>
<dbReference type="Pfam" id="PF04290">
    <property type="entry name" value="DctQ"/>
    <property type="match status" value="1"/>
</dbReference>
<keyword evidence="7 8" id="KW-0472">Membrane</keyword>
<dbReference type="GO" id="GO:0022857">
    <property type="term" value="F:transmembrane transporter activity"/>
    <property type="evidence" value="ECO:0007669"/>
    <property type="project" value="TreeGrafter"/>
</dbReference>
<dbReference type="InterPro" id="IPR055348">
    <property type="entry name" value="DctQ"/>
</dbReference>
<keyword evidence="3" id="KW-1003">Cell membrane</keyword>
<dbReference type="InterPro" id="IPR007387">
    <property type="entry name" value="TRAP_DctQ"/>
</dbReference>
<feature type="domain" description="Tripartite ATP-independent periplasmic transporters DctQ component" evidence="9">
    <location>
        <begin position="19"/>
        <end position="144"/>
    </location>
</feature>
<sequence>MKKIEQLFSTLTGLSLTILFIVTFGQVIQRYVFQMPMPWATDVIRIFFVYSVFFGMAVGLFKKSHLNIDVLLQAFPKKARPYFDMISNIVIFIFLSCLLRYSIPFMQANADQYTPYLMFPMSYVYAVISVTVFCMLIFLIFDTFKIISGLLKHATQA</sequence>
<accession>A0A645E8E7</accession>
<feature type="transmembrane region" description="Helical" evidence="8">
    <location>
        <begin position="43"/>
        <end position="61"/>
    </location>
</feature>
<evidence type="ECO:0000256" key="1">
    <source>
        <dbReference type="ARBA" id="ARBA00004429"/>
    </source>
</evidence>
<gene>
    <name evidence="10" type="ORF">SDC9_145231</name>
</gene>
<feature type="transmembrane region" description="Helical" evidence="8">
    <location>
        <begin position="123"/>
        <end position="141"/>
    </location>
</feature>
<dbReference type="PANTHER" id="PTHR35011">
    <property type="entry name" value="2,3-DIKETO-L-GULONATE TRAP TRANSPORTER SMALL PERMEASE PROTEIN YIAM"/>
    <property type="match status" value="1"/>
</dbReference>
<evidence type="ECO:0000256" key="2">
    <source>
        <dbReference type="ARBA" id="ARBA00022448"/>
    </source>
</evidence>
<organism evidence="10">
    <name type="scientific">bioreactor metagenome</name>
    <dbReference type="NCBI Taxonomy" id="1076179"/>
    <lineage>
        <taxon>unclassified sequences</taxon>
        <taxon>metagenomes</taxon>
        <taxon>ecological metagenomes</taxon>
    </lineage>
</organism>
<comment type="caution">
    <text evidence="10">The sequence shown here is derived from an EMBL/GenBank/DDBJ whole genome shotgun (WGS) entry which is preliminary data.</text>
</comment>
<evidence type="ECO:0000256" key="3">
    <source>
        <dbReference type="ARBA" id="ARBA00022475"/>
    </source>
</evidence>
<dbReference type="EMBL" id="VSSQ01044249">
    <property type="protein sequence ID" value="MPM98050.1"/>
    <property type="molecule type" value="Genomic_DNA"/>
</dbReference>
<evidence type="ECO:0000256" key="4">
    <source>
        <dbReference type="ARBA" id="ARBA00022519"/>
    </source>
</evidence>
<protein>
    <recommendedName>
        <fullName evidence="9">Tripartite ATP-independent periplasmic transporters DctQ component domain-containing protein</fullName>
    </recommendedName>
</protein>
<evidence type="ECO:0000256" key="5">
    <source>
        <dbReference type="ARBA" id="ARBA00022692"/>
    </source>
</evidence>
<evidence type="ECO:0000256" key="8">
    <source>
        <dbReference type="SAM" id="Phobius"/>
    </source>
</evidence>
<feature type="transmembrane region" description="Helical" evidence="8">
    <location>
        <begin position="82"/>
        <end position="103"/>
    </location>
</feature>
<dbReference type="PANTHER" id="PTHR35011:SF2">
    <property type="entry name" value="2,3-DIKETO-L-GULONATE TRAP TRANSPORTER SMALL PERMEASE PROTEIN YIAM"/>
    <property type="match status" value="1"/>
</dbReference>